<feature type="compositionally biased region" description="Low complexity" evidence="1">
    <location>
        <begin position="247"/>
        <end position="267"/>
    </location>
</feature>
<reference evidence="2" key="1">
    <citation type="submission" date="2019-11" db="UniProtKB">
        <authorList>
            <consortium name="WormBaseParasite"/>
        </authorList>
    </citation>
    <scope>IDENTIFICATION</scope>
</reference>
<name>A0A5K3EQ43_MESCO</name>
<feature type="compositionally biased region" description="Acidic residues" evidence="1">
    <location>
        <begin position="576"/>
        <end position="586"/>
    </location>
</feature>
<feature type="compositionally biased region" description="Basic residues" evidence="1">
    <location>
        <begin position="678"/>
        <end position="691"/>
    </location>
</feature>
<feature type="compositionally biased region" description="Polar residues" evidence="1">
    <location>
        <begin position="421"/>
        <end position="451"/>
    </location>
</feature>
<feature type="compositionally biased region" description="Polar residues" evidence="1">
    <location>
        <begin position="115"/>
        <end position="124"/>
    </location>
</feature>
<feature type="compositionally biased region" description="Polar residues" evidence="1">
    <location>
        <begin position="725"/>
        <end position="749"/>
    </location>
</feature>
<feature type="compositionally biased region" description="Basic and acidic residues" evidence="1">
    <location>
        <begin position="402"/>
        <end position="418"/>
    </location>
</feature>
<feature type="compositionally biased region" description="Polar residues" evidence="1">
    <location>
        <begin position="56"/>
        <end position="69"/>
    </location>
</feature>
<feature type="compositionally biased region" description="Basic and acidic residues" evidence="1">
    <location>
        <begin position="297"/>
        <end position="307"/>
    </location>
</feature>
<feature type="compositionally biased region" description="Low complexity" evidence="1">
    <location>
        <begin position="380"/>
        <end position="393"/>
    </location>
</feature>
<feature type="region of interest" description="Disordered" evidence="1">
    <location>
        <begin position="1"/>
        <end position="764"/>
    </location>
</feature>
<proteinExistence type="predicted"/>
<protein>
    <submittedName>
        <fullName evidence="2">Shugoshin_C domain-containing protein</fullName>
    </submittedName>
</protein>
<feature type="compositionally biased region" description="Basic and acidic residues" evidence="1">
    <location>
        <begin position="714"/>
        <end position="724"/>
    </location>
</feature>
<feature type="compositionally biased region" description="Basic residues" evidence="1">
    <location>
        <begin position="616"/>
        <end position="632"/>
    </location>
</feature>
<dbReference type="WBParaSite" id="MCU_001880-RA">
    <property type="protein sequence ID" value="MCU_001880-RA"/>
    <property type="gene ID" value="MCU_001880"/>
</dbReference>
<evidence type="ECO:0000313" key="2">
    <source>
        <dbReference type="WBParaSite" id="MCU_001880-RA"/>
    </source>
</evidence>
<dbReference type="AlphaFoldDB" id="A0A5K3EQ43"/>
<evidence type="ECO:0000256" key="1">
    <source>
        <dbReference type="SAM" id="MobiDB-lite"/>
    </source>
</evidence>
<feature type="compositionally biased region" description="Basic and acidic residues" evidence="1">
    <location>
        <begin position="473"/>
        <end position="483"/>
    </location>
</feature>
<feature type="compositionally biased region" description="Polar residues" evidence="1">
    <location>
        <begin position="506"/>
        <end position="522"/>
    </location>
</feature>
<organism evidence="2">
    <name type="scientific">Mesocestoides corti</name>
    <name type="common">Flatworm</name>
    <dbReference type="NCBI Taxonomy" id="53468"/>
    <lineage>
        <taxon>Eukaryota</taxon>
        <taxon>Metazoa</taxon>
        <taxon>Spiralia</taxon>
        <taxon>Lophotrochozoa</taxon>
        <taxon>Platyhelminthes</taxon>
        <taxon>Cestoda</taxon>
        <taxon>Eucestoda</taxon>
        <taxon>Cyclophyllidea</taxon>
        <taxon>Mesocestoididae</taxon>
        <taxon>Mesocestoides</taxon>
    </lineage>
</organism>
<feature type="compositionally biased region" description="Polar residues" evidence="1">
    <location>
        <begin position="268"/>
        <end position="277"/>
    </location>
</feature>
<accession>A0A5K3EQ43</accession>
<sequence length="764" mass="84530">MSSDAKIETQPEPQNGEIGLRHLGLERPKRQKRHCPSTIITNEGKELNRGPVTTEDLFSQPSDKSTLESSPLRESVEEEENPKPNIPKFPMSFALPGLAAGQPELRPLNKKNSHDNSGTESGSANEPPKRNLRPLPKVEPTEKADDASQGNEKPIWCVQSMLKPTVPIKRVEKRRESSSSEEEHTGKQNQERSSEQEATSVGSGLVANNPFVRTDRQFQKKAAVQKPPPIFRKSDPTCPPAQPVTASSSTNNRDISSSLLTNRSTSLPESCSAQRQLPNKVLSDGKVSRLSSTEQEPLSRKTADLGMEKNQNINAADSTQNMMVPTEKRQSKMPTTIDSLISNERSTSDCDIQSNSSKGSTAKAEDVTNAVVEQGRKCSMDSGSETSSVSTSESESEEDTEESKSTSKKIEDGKEFLRSDSCPTESTKSTQPSLNLPEENTFTNTGKTNRTSSSSESMSEQKTKTPPATTDPSSHERRPEGRNYEPSAETSKPETTPVPVGDDSQKLATASSDSDSELQIPSISVEKQEKTENHPDQIETHKTQRKLPELSSRQNAKCISMSEYATPLDESRDSEQSDETESSDSEESAKNVAEQSCPQVQGDQPISDYIKQPRETRKHSVRKIRNMFKKKQSGSLDVLDESAGSKNEQSTGDMARPSRHRSYGDQPISDQIKQPKETRKHPVRKIRSMFRRKTETAEPMLITYQPITSQFETTENKNMMHEHQNSGTATMSSQPSEDNGRSNSHTEVSQPKPEEANEGNEEHF</sequence>
<feature type="compositionally biased region" description="Basic and acidic residues" evidence="1">
    <location>
        <begin position="169"/>
        <end position="195"/>
    </location>
</feature>
<feature type="compositionally biased region" description="Polar residues" evidence="1">
    <location>
        <begin position="593"/>
        <end position="604"/>
    </location>
</feature>
<feature type="compositionally biased region" description="Basic and acidic residues" evidence="1">
    <location>
        <begin position="526"/>
        <end position="548"/>
    </location>
</feature>
<feature type="compositionally biased region" description="Polar residues" evidence="1">
    <location>
        <begin position="332"/>
        <end position="360"/>
    </location>
</feature>
<feature type="compositionally biased region" description="Basic and acidic residues" evidence="1">
    <location>
        <begin position="752"/>
        <end position="764"/>
    </location>
</feature>
<feature type="compositionally biased region" description="Basic and acidic residues" evidence="1">
    <location>
        <begin position="19"/>
        <end position="28"/>
    </location>
</feature>
<feature type="compositionally biased region" description="Polar residues" evidence="1">
    <location>
        <begin position="309"/>
        <end position="323"/>
    </location>
</feature>